<dbReference type="GO" id="GO:0016116">
    <property type="term" value="P:carotenoid metabolic process"/>
    <property type="evidence" value="ECO:0007669"/>
    <property type="project" value="InterPro"/>
</dbReference>
<evidence type="ECO:0000313" key="2">
    <source>
        <dbReference type="EMBL" id="KAK9835629.1"/>
    </source>
</evidence>
<feature type="region of interest" description="Disordered" evidence="1">
    <location>
        <begin position="1"/>
        <end position="24"/>
    </location>
</feature>
<name>A0AAW1RPL1_9CHLO</name>
<evidence type="ECO:0000313" key="3">
    <source>
        <dbReference type="Proteomes" id="UP001438707"/>
    </source>
</evidence>
<keyword evidence="3" id="KW-1185">Reference proteome</keyword>
<sequence length="565" mass="60572">MGSVQSAHRPCPPQQAATAQAEAIDHHDEAAAQENVEDFRSDRSHDTDYVVIGSGIGGLCCAALLARYGNSVTVCESHYHPGGAAQSFEVKGHHFDGGPSFFAGLTGAKVGGSNPLKQVLDAIGESVDCVTYDRWMNHTPNGSYATVCDGKKYAEMIRQQGGEAAARQWAALERELAPLGQGAALFPAAVLRFDPGVAITAARLGPGLLKTGLQAPNLTAPFAKIVDRVVTDPWLHRLLDLECFVLSGMLAKDTICAEMAFMLTERNSPEGTIDYPKGGTGAIVDALIRGLHKHGGRMILRAHADEIIMEGGKAAGIKLRPKNRKAAKEGRTEIIRARKGVVSNASIWDTPGLLPAHASNGWQSEATSTPQTGSFMHLHLGFNSEGLSKDVDLHHLVVNDWDHLEAPQNVCIVSIPTQVDPSLAPEGQGLLHAYTAGNEPWHIWEGMDRRSKEYKQLKEERIECLWKAIEHAIPDIRERANLVLPGSPITHQRYLNRSKGTYGAAISAATGSFPGPQTPIKGLYRCGDSTQPGIGVPAAAASGMICANTLVPVWDHLGLLNALKL</sequence>
<organism evidence="2 3">
    <name type="scientific">Apatococcus lobatus</name>
    <dbReference type="NCBI Taxonomy" id="904363"/>
    <lineage>
        <taxon>Eukaryota</taxon>
        <taxon>Viridiplantae</taxon>
        <taxon>Chlorophyta</taxon>
        <taxon>core chlorophytes</taxon>
        <taxon>Trebouxiophyceae</taxon>
        <taxon>Chlorellales</taxon>
        <taxon>Chlorellaceae</taxon>
        <taxon>Apatococcus</taxon>
    </lineage>
</organism>
<dbReference type="InterPro" id="IPR045892">
    <property type="entry name" value="CrtISO-like"/>
</dbReference>
<evidence type="ECO:0000256" key="1">
    <source>
        <dbReference type="SAM" id="MobiDB-lite"/>
    </source>
</evidence>
<reference evidence="2 3" key="1">
    <citation type="journal article" date="2024" name="Nat. Commun.">
        <title>Phylogenomics reveals the evolutionary origins of lichenization in chlorophyte algae.</title>
        <authorList>
            <person name="Puginier C."/>
            <person name="Libourel C."/>
            <person name="Otte J."/>
            <person name="Skaloud P."/>
            <person name="Haon M."/>
            <person name="Grisel S."/>
            <person name="Petersen M."/>
            <person name="Berrin J.G."/>
            <person name="Delaux P.M."/>
            <person name="Dal Grande F."/>
            <person name="Keller J."/>
        </authorList>
    </citation>
    <scope>NUCLEOTIDE SEQUENCE [LARGE SCALE GENOMIC DNA]</scope>
    <source>
        <strain evidence="2 3">SAG 2145</strain>
    </source>
</reference>
<dbReference type="Gene3D" id="3.50.50.60">
    <property type="entry name" value="FAD/NAD(P)-binding domain"/>
    <property type="match status" value="2"/>
</dbReference>
<proteinExistence type="predicted"/>
<dbReference type="PANTHER" id="PTHR46313:SF6">
    <property type="entry name" value="FAD_NAD(P)-BINDING OXIDOREDUCTASE FAMILY PROTEIN"/>
    <property type="match status" value="1"/>
</dbReference>
<dbReference type="PANTHER" id="PTHR46313">
    <property type="match status" value="1"/>
</dbReference>
<dbReference type="AlphaFoldDB" id="A0AAW1RPL1"/>
<comment type="caution">
    <text evidence="2">The sequence shown here is derived from an EMBL/GenBank/DDBJ whole genome shotgun (WGS) entry which is preliminary data.</text>
</comment>
<dbReference type="Proteomes" id="UP001438707">
    <property type="component" value="Unassembled WGS sequence"/>
</dbReference>
<dbReference type="EMBL" id="JALJOS010000008">
    <property type="protein sequence ID" value="KAK9835629.1"/>
    <property type="molecule type" value="Genomic_DNA"/>
</dbReference>
<dbReference type="Pfam" id="PF13450">
    <property type="entry name" value="NAD_binding_8"/>
    <property type="match status" value="1"/>
</dbReference>
<dbReference type="SUPFAM" id="SSF51905">
    <property type="entry name" value="FAD/NAD(P)-binding domain"/>
    <property type="match status" value="1"/>
</dbReference>
<dbReference type="InterPro" id="IPR036188">
    <property type="entry name" value="FAD/NAD-bd_sf"/>
</dbReference>
<protein>
    <submittedName>
        <fullName evidence="2">Uncharacterized protein</fullName>
    </submittedName>
</protein>
<gene>
    <name evidence="2" type="ORF">WJX74_004629</name>
</gene>
<accession>A0AAW1RPL1</accession>